<evidence type="ECO:0000313" key="1">
    <source>
        <dbReference type="EnsemblPlants" id="OPUNC03G26290.1"/>
    </source>
</evidence>
<dbReference type="PANTHER" id="PTHR34591">
    <property type="entry name" value="OS03G0653100 PROTEIN-RELATED"/>
    <property type="match status" value="1"/>
</dbReference>
<sequence length="140" mass="15790">MEFASSILHVIGGLPTAPDDRGALLAFVITVVPRPSICRSGSPWCNAGHAMMEASHRRRVTSTFLECLARSSKGIVDDHYRGFIDLVGFHPYKEVVFLSQSLRRGLAFHLNSSKIQDLGHLEHHQQHPKILSPKFWFWES</sequence>
<dbReference type="AlphaFoldDB" id="A0A0E0KH77"/>
<dbReference type="Gramene" id="OPUNC03G26290.1">
    <property type="protein sequence ID" value="OPUNC03G26290.1"/>
    <property type="gene ID" value="OPUNC03G26290"/>
</dbReference>
<dbReference type="HOGENOM" id="CLU_1838397_0_0_1"/>
<proteinExistence type="predicted"/>
<keyword evidence="2" id="KW-1185">Reference proteome</keyword>
<protein>
    <submittedName>
        <fullName evidence="1">Uncharacterized protein</fullName>
    </submittedName>
</protein>
<dbReference type="Proteomes" id="UP000026962">
    <property type="component" value="Chromosome 3"/>
</dbReference>
<evidence type="ECO:0000313" key="2">
    <source>
        <dbReference type="Proteomes" id="UP000026962"/>
    </source>
</evidence>
<reference evidence="1" key="2">
    <citation type="submission" date="2018-05" db="EMBL/GenBank/DDBJ databases">
        <title>OpunRS2 (Oryza punctata Reference Sequence Version 2).</title>
        <authorList>
            <person name="Zhang J."/>
            <person name="Kudrna D."/>
            <person name="Lee S."/>
            <person name="Talag J."/>
            <person name="Welchert J."/>
            <person name="Wing R.A."/>
        </authorList>
    </citation>
    <scope>NUCLEOTIDE SEQUENCE [LARGE SCALE GENOMIC DNA]</scope>
</reference>
<dbReference type="STRING" id="4537.A0A0E0KH77"/>
<accession>A0A0E0KH77</accession>
<reference evidence="1" key="1">
    <citation type="submission" date="2015-04" db="UniProtKB">
        <authorList>
            <consortium name="EnsemblPlants"/>
        </authorList>
    </citation>
    <scope>IDENTIFICATION</scope>
</reference>
<name>A0A0E0KH77_ORYPU</name>
<organism evidence="1">
    <name type="scientific">Oryza punctata</name>
    <name type="common">Red rice</name>
    <dbReference type="NCBI Taxonomy" id="4537"/>
    <lineage>
        <taxon>Eukaryota</taxon>
        <taxon>Viridiplantae</taxon>
        <taxon>Streptophyta</taxon>
        <taxon>Embryophyta</taxon>
        <taxon>Tracheophyta</taxon>
        <taxon>Spermatophyta</taxon>
        <taxon>Magnoliopsida</taxon>
        <taxon>Liliopsida</taxon>
        <taxon>Poales</taxon>
        <taxon>Poaceae</taxon>
        <taxon>BOP clade</taxon>
        <taxon>Oryzoideae</taxon>
        <taxon>Oryzeae</taxon>
        <taxon>Oryzinae</taxon>
        <taxon>Oryza</taxon>
    </lineage>
</organism>
<dbReference type="EnsemblPlants" id="OPUNC03G26290.1">
    <property type="protein sequence ID" value="OPUNC03G26290.1"/>
    <property type="gene ID" value="OPUNC03G26290"/>
</dbReference>